<proteinExistence type="predicted"/>
<accession>A0ACA9R5P4</accession>
<feature type="non-terminal residue" evidence="1">
    <location>
        <position position="1"/>
    </location>
</feature>
<organism evidence="1 2">
    <name type="scientific">Acaulospora colombiana</name>
    <dbReference type="NCBI Taxonomy" id="27376"/>
    <lineage>
        <taxon>Eukaryota</taxon>
        <taxon>Fungi</taxon>
        <taxon>Fungi incertae sedis</taxon>
        <taxon>Mucoromycota</taxon>
        <taxon>Glomeromycotina</taxon>
        <taxon>Glomeromycetes</taxon>
        <taxon>Diversisporales</taxon>
        <taxon>Acaulosporaceae</taxon>
        <taxon>Acaulospora</taxon>
    </lineage>
</organism>
<keyword evidence="2" id="KW-1185">Reference proteome</keyword>
<evidence type="ECO:0000313" key="2">
    <source>
        <dbReference type="Proteomes" id="UP000789525"/>
    </source>
</evidence>
<comment type="caution">
    <text evidence="1">The sequence shown here is derived from an EMBL/GenBank/DDBJ whole genome shotgun (WGS) entry which is preliminary data.</text>
</comment>
<dbReference type="Proteomes" id="UP000789525">
    <property type="component" value="Unassembled WGS sequence"/>
</dbReference>
<reference evidence="1" key="1">
    <citation type="submission" date="2021-06" db="EMBL/GenBank/DDBJ databases">
        <authorList>
            <person name="Kallberg Y."/>
            <person name="Tangrot J."/>
            <person name="Rosling A."/>
        </authorList>
    </citation>
    <scope>NUCLEOTIDE SEQUENCE</scope>
    <source>
        <strain evidence="1">CL356</strain>
    </source>
</reference>
<gene>
    <name evidence="1" type="ORF">ACOLOM_LOCUS14174</name>
</gene>
<dbReference type="EMBL" id="CAJVPT010069139">
    <property type="protein sequence ID" value="CAG8777616.1"/>
    <property type="molecule type" value="Genomic_DNA"/>
</dbReference>
<sequence length="139" mass="15548">IDPYPKHISTLNKIIKLSDDTAKRCIEVNKKFNNSNIIDIFCDGAYQPNSDTNHLGVGIVLQDQNNKTENISIQLATNGSSDLAELLAIAIAINLIKHNTVTYIHTDSAVAINEITNARKNSTKKRRYLRITDYIHNTV</sequence>
<name>A0ACA9R5P4_9GLOM</name>
<evidence type="ECO:0000313" key="1">
    <source>
        <dbReference type="EMBL" id="CAG8777616.1"/>
    </source>
</evidence>
<protein>
    <submittedName>
        <fullName evidence="1">15331_t:CDS:1</fullName>
    </submittedName>
</protein>